<evidence type="ECO:0000256" key="14">
    <source>
        <dbReference type="PIRNR" id="PIRNR017127"/>
    </source>
</evidence>
<feature type="domain" description="Condensin complex subunit 1 C-terminal" evidence="16">
    <location>
        <begin position="981"/>
        <end position="1141"/>
    </location>
</feature>
<comment type="subcellular location">
    <subcellularLocation>
        <location evidence="2">Chromosome</location>
    </subcellularLocation>
    <subcellularLocation>
        <location evidence="3">Cytoplasm</location>
    </subcellularLocation>
    <subcellularLocation>
        <location evidence="1">Nucleus</location>
    </subcellularLocation>
</comment>
<evidence type="ECO:0000313" key="18">
    <source>
        <dbReference type="Ensembl" id="ENSCCRP00015059028.1"/>
    </source>
</evidence>
<dbReference type="Ensembl" id="ENSCCRT00015060972.1">
    <property type="protein sequence ID" value="ENSCCRP00015059028.1"/>
    <property type="gene ID" value="ENSCCRG00015024169.1"/>
</dbReference>
<dbReference type="InterPro" id="IPR016024">
    <property type="entry name" value="ARM-type_fold"/>
</dbReference>
<proteinExistence type="inferred from homology"/>
<keyword evidence="10 14" id="KW-0498">Mitosis</keyword>
<feature type="compositionally biased region" description="Basic and acidic residues" evidence="15">
    <location>
        <begin position="865"/>
        <end position="883"/>
    </location>
</feature>
<dbReference type="GO" id="GO:0051301">
    <property type="term" value="P:cell division"/>
    <property type="evidence" value="ECO:0007669"/>
    <property type="project" value="UniProtKB-KW"/>
</dbReference>
<feature type="compositionally biased region" description="Acidic residues" evidence="15">
    <location>
        <begin position="1272"/>
        <end position="1281"/>
    </location>
</feature>
<feature type="region of interest" description="Disordered" evidence="15">
    <location>
        <begin position="1204"/>
        <end position="1304"/>
    </location>
</feature>
<evidence type="ECO:0000256" key="2">
    <source>
        <dbReference type="ARBA" id="ARBA00004286"/>
    </source>
</evidence>
<dbReference type="GO" id="GO:0005737">
    <property type="term" value="C:cytoplasm"/>
    <property type="evidence" value="ECO:0007669"/>
    <property type="project" value="UniProtKB-SubCell"/>
</dbReference>
<protein>
    <recommendedName>
        <fullName evidence="5 14">Condensin complex subunit 1</fullName>
    </recommendedName>
</protein>
<dbReference type="GO" id="GO:0007076">
    <property type="term" value="P:mitotic chromosome condensation"/>
    <property type="evidence" value="ECO:0007669"/>
    <property type="project" value="InterPro"/>
</dbReference>
<keyword evidence="11 14" id="KW-0226">DNA condensation</keyword>
<dbReference type="PANTHER" id="PTHR14222">
    <property type="entry name" value="CONDENSIN"/>
    <property type="match status" value="1"/>
</dbReference>
<evidence type="ECO:0000256" key="6">
    <source>
        <dbReference type="ARBA" id="ARBA00022454"/>
    </source>
</evidence>
<evidence type="ECO:0000256" key="9">
    <source>
        <dbReference type="ARBA" id="ARBA00022618"/>
    </source>
</evidence>
<accession>A0A8C1Z7G5</accession>
<evidence type="ECO:0000256" key="1">
    <source>
        <dbReference type="ARBA" id="ARBA00004123"/>
    </source>
</evidence>
<evidence type="ECO:0000256" key="4">
    <source>
        <dbReference type="ARBA" id="ARBA00009606"/>
    </source>
</evidence>
<evidence type="ECO:0000256" key="10">
    <source>
        <dbReference type="ARBA" id="ARBA00022776"/>
    </source>
</evidence>
<dbReference type="GO" id="GO:0010032">
    <property type="term" value="P:meiotic chromosome condensation"/>
    <property type="evidence" value="ECO:0007669"/>
    <property type="project" value="TreeGrafter"/>
</dbReference>
<organism evidence="18 19">
    <name type="scientific">Cyprinus carpio</name>
    <name type="common">Common carp</name>
    <dbReference type="NCBI Taxonomy" id="7962"/>
    <lineage>
        <taxon>Eukaryota</taxon>
        <taxon>Metazoa</taxon>
        <taxon>Chordata</taxon>
        <taxon>Craniata</taxon>
        <taxon>Vertebrata</taxon>
        <taxon>Euteleostomi</taxon>
        <taxon>Actinopterygii</taxon>
        <taxon>Neopterygii</taxon>
        <taxon>Teleostei</taxon>
        <taxon>Ostariophysi</taxon>
        <taxon>Cypriniformes</taxon>
        <taxon>Cyprinidae</taxon>
        <taxon>Cyprininae</taxon>
        <taxon>Cyprinus</taxon>
    </lineage>
</organism>
<evidence type="ECO:0000256" key="15">
    <source>
        <dbReference type="SAM" id="MobiDB-lite"/>
    </source>
</evidence>
<keyword evidence="8" id="KW-0597">Phosphoprotein</keyword>
<feature type="compositionally biased region" description="Polar residues" evidence="15">
    <location>
        <begin position="1220"/>
        <end position="1230"/>
    </location>
</feature>
<dbReference type="InterPro" id="IPR026971">
    <property type="entry name" value="CND1/NCAPD3"/>
</dbReference>
<comment type="similarity">
    <text evidence="4 14">Belongs to the CND1 (condensin subunit 1) family.</text>
</comment>
<dbReference type="Pfam" id="PF12922">
    <property type="entry name" value="Cnd1_N"/>
    <property type="match status" value="1"/>
</dbReference>
<evidence type="ECO:0000313" key="19">
    <source>
        <dbReference type="Proteomes" id="UP000694700"/>
    </source>
</evidence>
<dbReference type="GO" id="GO:0000796">
    <property type="term" value="C:condensin complex"/>
    <property type="evidence" value="ECO:0007669"/>
    <property type="project" value="TreeGrafter"/>
</dbReference>
<evidence type="ECO:0000256" key="13">
    <source>
        <dbReference type="ARBA" id="ARBA00023306"/>
    </source>
</evidence>
<dbReference type="PANTHER" id="PTHR14222:SF2">
    <property type="entry name" value="CONDENSIN COMPLEX SUBUNIT 1"/>
    <property type="match status" value="1"/>
</dbReference>
<sequence>MFMSWDFILPVCLGDLVKSGAVNQYVVQDVLSVKQLPSHINSFKAALRSQGPLCILEYFDTAYSVLQHCRTVDVAVKEDTLELLIQVVRGLSVSLPTLLLSGSLSAVDRKQQLNAVKMSVFLLCKLTETLESDSYRETIVTAPSKGRKKDKVAGKGLLQWDSERETILQCLTQLLQLDIRTLWSLSLVEEEFVSCVTCCCYKLLENPTISHVKSKSTRDAIIHVLGIMVKKYNHMLGACVKVIQLLQHFEQLASVCAAAVASWSSEYGVKAIVGEIMREIGQKSSEELAREGSGVKAFSSFLSELSTLVPETMIPNISVLLTHLEGEVQSCVLYRIASVLVRVLSGDKLDDSARASRDRFLDTLQEHIHDAHSHVRARVLQVYARIVNSKALPLCKYTEVMELTVGRLGDKSVHVCKSAIQLLAAFIAHNPYSCKLSSVDLTKPLEKEMAKLKEMRDSQKDFAFVVAVITAADLWDAMKPELEMTVKAQLEPGSEEEDNEDEEETGGDEERSDRDTALQIAQFLRESKYRYQVTPEAVSSDAPPTPQKEGGGNEGGESELKKQEMLVQYLKDTESFALQVERSIAVINNMLYWKTTTVVQEAVQFCVTAFEFSVANSVCGVRKMLPLVWSTDVTIKDSVIQAYRRLYLNPHGDNTRAKAQTLVDNLSDLMIDASLGTVQCLEEIVSEFFSSESALQTSVVQVLWERFSGKRETKALHRRAAVLLLGMAREVVLSNLDTLCSVALGEKVAEDYLLARDTLITIANITDHVRVCVHILCMNFQSDPHWQTFMEQAVRLIYFLAESPDQLCSRLLQRSAHLLLEQITEGGEPNQSQLQESGLAQVLSLCGAVAFWQVSHLERSVSAELRRRRGEKEEKEEKEKAPDANDSCVEEELGLVGASAEDTEVEFIRKICETELLSGNMLSAFLPLLVKVCSSPGKYSHSQLTTAACLALSQYMMISPAVCKDNIRLLFTVLEKSPLPVVRANTIVALGDLTVRFPNILEPWTPNLYARLSDESASVRLTAIMVLTQLVLKDVMKVKGQVSEVAVLLLDPEPHIASLALNFFNELSAKDNAIYNLLPDIISRLSDPERGMKEEDFNTIMKQLFSYITKERQTESLVEKLCQRFRTAKTERQWADLAVSLSLLSVCERGFKKLQECWDCYSDKLTEPGVYQPLLSIAAKLRRRAKPQFKAQVEDYEKRLTAVHTKGLENVDNEEREQQMGDTQSQNLQTPRPHKSVRKTTRGRGKPKLDDSDLVTPRKSRSRPKPAITFSSDEEEEDDAVMAESETPKVTTPIARTRRTRLRH</sequence>
<dbReference type="GO" id="GO:0000779">
    <property type="term" value="C:condensed chromosome, centromeric region"/>
    <property type="evidence" value="ECO:0007669"/>
    <property type="project" value="TreeGrafter"/>
</dbReference>
<dbReference type="InterPro" id="IPR007673">
    <property type="entry name" value="Condensin_cplx_su1"/>
</dbReference>
<reference evidence="18" key="1">
    <citation type="submission" date="2025-08" db="UniProtKB">
        <authorList>
            <consortium name="Ensembl"/>
        </authorList>
    </citation>
    <scope>IDENTIFICATION</scope>
</reference>
<dbReference type="Gene3D" id="1.25.10.10">
    <property type="entry name" value="Leucine-rich Repeat Variant"/>
    <property type="match status" value="1"/>
</dbReference>
<dbReference type="InterPro" id="IPR011989">
    <property type="entry name" value="ARM-like"/>
</dbReference>
<dbReference type="InterPro" id="IPR032682">
    <property type="entry name" value="Cnd1_C"/>
</dbReference>
<evidence type="ECO:0000259" key="16">
    <source>
        <dbReference type="Pfam" id="PF12717"/>
    </source>
</evidence>
<dbReference type="FunFam" id="1.25.10.10:FF:000695">
    <property type="entry name" value="Condensin complex subunit 1"/>
    <property type="match status" value="1"/>
</dbReference>
<dbReference type="GO" id="GO:0042393">
    <property type="term" value="F:histone binding"/>
    <property type="evidence" value="ECO:0007669"/>
    <property type="project" value="TreeGrafter"/>
</dbReference>
<comment type="function">
    <text evidence="14">Regulatory subunit of the condensin complex, a complex required for conversion of interphase chromatin into mitotic-like condense chromosomes. The condensin complex probably introduces positive supercoils into relaxed DNA in the presence of type I topoisomerases and converts nicked DNA into positive knotted forms in the presence of type II topoisomerases.</text>
</comment>
<feature type="region of interest" description="Disordered" evidence="15">
    <location>
        <begin position="534"/>
        <end position="559"/>
    </location>
</feature>
<dbReference type="Pfam" id="PF12717">
    <property type="entry name" value="Cnd1"/>
    <property type="match status" value="1"/>
</dbReference>
<evidence type="ECO:0000256" key="7">
    <source>
        <dbReference type="ARBA" id="ARBA00022490"/>
    </source>
</evidence>
<evidence type="ECO:0000259" key="17">
    <source>
        <dbReference type="Pfam" id="PF12922"/>
    </source>
</evidence>
<evidence type="ECO:0000256" key="12">
    <source>
        <dbReference type="ARBA" id="ARBA00023242"/>
    </source>
</evidence>
<evidence type="ECO:0000256" key="5">
    <source>
        <dbReference type="ARBA" id="ARBA00016064"/>
    </source>
</evidence>
<dbReference type="SUPFAM" id="SSF48371">
    <property type="entry name" value="ARM repeat"/>
    <property type="match status" value="1"/>
</dbReference>
<dbReference type="GO" id="GO:0005634">
    <property type="term" value="C:nucleus"/>
    <property type="evidence" value="ECO:0007669"/>
    <property type="project" value="UniProtKB-SubCell"/>
</dbReference>
<dbReference type="Proteomes" id="UP000694700">
    <property type="component" value="Unplaced"/>
</dbReference>
<feature type="compositionally biased region" description="Acidic residues" evidence="15">
    <location>
        <begin position="493"/>
        <end position="507"/>
    </location>
</feature>
<feature type="domain" description="Condensin complex subunit 1 N-terminal" evidence="17">
    <location>
        <begin position="76"/>
        <end position="238"/>
    </location>
</feature>
<evidence type="ECO:0000256" key="8">
    <source>
        <dbReference type="ARBA" id="ARBA00022553"/>
    </source>
</evidence>
<evidence type="ECO:0000256" key="11">
    <source>
        <dbReference type="ARBA" id="ARBA00023067"/>
    </source>
</evidence>
<keyword evidence="7" id="KW-0963">Cytoplasm</keyword>
<keyword evidence="9 14" id="KW-0132">Cell division</keyword>
<dbReference type="FunFam" id="1.25.10.10:FF:001828">
    <property type="entry name" value="Condensin complex subunit 1"/>
    <property type="match status" value="1"/>
</dbReference>
<keyword evidence="6" id="KW-0158">Chromosome</keyword>
<keyword evidence="13 14" id="KW-0131">Cell cycle</keyword>
<keyword evidence="12" id="KW-0539">Nucleus</keyword>
<name>A0A8C1Z7G5_CYPCA</name>
<evidence type="ECO:0000256" key="3">
    <source>
        <dbReference type="ARBA" id="ARBA00004496"/>
    </source>
</evidence>
<dbReference type="PIRSF" id="PIRSF017127">
    <property type="entry name" value="Condensin_D2"/>
    <property type="match status" value="1"/>
</dbReference>
<feature type="region of interest" description="Disordered" evidence="15">
    <location>
        <begin position="489"/>
        <end position="515"/>
    </location>
</feature>
<feature type="compositionally biased region" description="Basic residues" evidence="15">
    <location>
        <begin position="1232"/>
        <end position="1246"/>
    </location>
</feature>
<dbReference type="InterPro" id="IPR024324">
    <property type="entry name" value="Condensin_cplx_su1_N"/>
</dbReference>
<feature type="region of interest" description="Disordered" evidence="15">
    <location>
        <begin position="865"/>
        <end position="886"/>
    </location>
</feature>